<keyword evidence="3 6" id="KW-0812">Transmembrane</keyword>
<dbReference type="CDD" id="cd10336">
    <property type="entry name" value="SLC6sbd_Tyt1-Like"/>
    <property type="match status" value="1"/>
</dbReference>
<sequence>MAINKQEHAQWSSSFGFVLAAVGSAVGLGNIWKFPYMVGESGGSAFVIAYLFCIALVGFPILVAEWLIGRRGQKNPVNTFADVAASEGKSRSWGIIGASGILGGFLILSFYSVIGGWALNYITKAGTGSFIGQDSDSIAATFDAMLASAGTLTIWHTVFMAITALIVGIGVTKGIETTAKVLMPLLGVILFVIVGYNVINGGFGEAVAYLFTPDLSKLTGDVMLAALGHAFFTLSIGMGIMIAYGSYLGREVNLLKTARTVVILDTVIALAAGLAIFPIIFSNGLDPASGPGLIFVSLPIAFGSMGAGTIIGTLFFLLITFAAITSSISLLEPTVEFLEERTPMSRTVSTIVASTVIWLLGVAALLSFNLWSDFTIMGNGIFDALDKITSKFLLPLTGLAAIIFVGWQMDQRSIQQELGLSNGAWQLWQIVAKFVAPIAVLVVFVTSLMG</sequence>
<feature type="transmembrane region" description="Helical" evidence="6">
    <location>
        <begin position="351"/>
        <end position="372"/>
    </location>
</feature>
<dbReference type="Proteomes" id="UP000245655">
    <property type="component" value="Unassembled WGS sequence"/>
</dbReference>
<feature type="transmembrane region" description="Helical" evidence="6">
    <location>
        <begin position="430"/>
        <end position="449"/>
    </location>
</feature>
<dbReference type="RefSeq" id="WP_087814621.1">
    <property type="nucleotide sequence ID" value="NZ_CAJGZQ010000009.1"/>
</dbReference>
<feature type="transmembrane region" description="Helical" evidence="6">
    <location>
        <begin position="183"/>
        <end position="203"/>
    </location>
</feature>
<dbReference type="AlphaFoldDB" id="A0A2V2A501"/>
<dbReference type="PROSITE" id="PS50267">
    <property type="entry name" value="NA_NEUROTRAN_SYMP_3"/>
    <property type="match status" value="1"/>
</dbReference>
<feature type="transmembrane region" description="Helical" evidence="6">
    <location>
        <begin position="392"/>
        <end position="409"/>
    </location>
</feature>
<dbReference type="GO" id="GO:0016020">
    <property type="term" value="C:membrane"/>
    <property type="evidence" value="ECO:0007669"/>
    <property type="project" value="UniProtKB-SubCell"/>
</dbReference>
<reference evidence="7 8" key="1">
    <citation type="submission" date="2018-05" db="EMBL/GenBank/DDBJ databases">
        <title>Genomic Encyclopedia of Type Strains, Phase IV (KMG-IV): sequencing the most valuable type-strain genomes for metagenomic binning, comparative biology and taxonomic classification.</title>
        <authorList>
            <person name="Goeker M."/>
        </authorList>
    </citation>
    <scope>NUCLEOTIDE SEQUENCE [LARGE SCALE GENOMIC DNA]</scope>
    <source>
        <strain evidence="7 8">DSM 7229</strain>
    </source>
</reference>
<proteinExistence type="predicted"/>
<feature type="transmembrane region" description="Helical" evidence="6">
    <location>
        <begin position="12"/>
        <end position="32"/>
    </location>
</feature>
<gene>
    <name evidence="7" type="ORF">C8D84_103260</name>
</gene>
<organism evidence="7 8">
    <name type="scientific">Psychrobacter immobilis</name>
    <dbReference type="NCBI Taxonomy" id="498"/>
    <lineage>
        <taxon>Bacteria</taxon>
        <taxon>Pseudomonadati</taxon>
        <taxon>Pseudomonadota</taxon>
        <taxon>Gammaproteobacteria</taxon>
        <taxon>Moraxellales</taxon>
        <taxon>Moraxellaceae</taxon>
        <taxon>Psychrobacter</taxon>
    </lineage>
</organism>
<evidence type="ECO:0000256" key="4">
    <source>
        <dbReference type="ARBA" id="ARBA00022989"/>
    </source>
</evidence>
<feature type="transmembrane region" description="Helical" evidence="6">
    <location>
        <begin position="152"/>
        <end position="171"/>
    </location>
</feature>
<feature type="transmembrane region" description="Helical" evidence="6">
    <location>
        <begin position="261"/>
        <end position="281"/>
    </location>
</feature>
<evidence type="ECO:0000313" key="7">
    <source>
        <dbReference type="EMBL" id="PWK14233.1"/>
    </source>
</evidence>
<comment type="caution">
    <text evidence="7">The sequence shown here is derived from an EMBL/GenBank/DDBJ whole genome shotgun (WGS) entry which is preliminary data.</text>
</comment>
<dbReference type="PANTHER" id="PTHR42948:SF1">
    <property type="entry name" value="TRANSPORTER"/>
    <property type="match status" value="1"/>
</dbReference>
<protein>
    <submittedName>
        <fullName evidence="7">NSS family neurotransmitter:Na+ symporter</fullName>
    </submittedName>
</protein>
<dbReference type="InterPro" id="IPR037272">
    <property type="entry name" value="SNS_sf"/>
</dbReference>
<dbReference type="SUPFAM" id="SSF161070">
    <property type="entry name" value="SNF-like"/>
    <property type="match status" value="1"/>
</dbReference>
<dbReference type="Pfam" id="PF00209">
    <property type="entry name" value="SNF"/>
    <property type="match status" value="2"/>
</dbReference>
<dbReference type="EMBL" id="QGGM01000003">
    <property type="protein sequence ID" value="PWK14233.1"/>
    <property type="molecule type" value="Genomic_DNA"/>
</dbReference>
<comment type="subcellular location">
    <subcellularLocation>
        <location evidence="1">Membrane</location>
        <topology evidence="1">Multi-pass membrane protein</topology>
    </subcellularLocation>
</comment>
<feature type="transmembrane region" description="Helical" evidence="6">
    <location>
        <begin position="44"/>
        <end position="68"/>
    </location>
</feature>
<evidence type="ECO:0000256" key="5">
    <source>
        <dbReference type="ARBA" id="ARBA00023136"/>
    </source>
</evidence>
<dbReference type="PRINTS" id="PR00176">
    <property type="entry name" value="NANEUSMPORT"/>
</dbReference>
<keyword evidence="8" id="KW-1185">Reference proteome</keyword>
<dbReference type="InterPro" id="IPR000175">
    <property type="entry name" value="Na/ntran_symport"/>
</dbReference>
<dbReference type="PANTHER" id="PTHR42948">
    <property type="entry name" value="TRANSPORTER"/>
    <property type="match status" value="1"/>
</dbReference>
<evidence type="ECO:0000256" key="6">
    <source>
        <dbReference type="SAM" id="Phobius"/>
    </source>
</evidence>
<evidence type="ECO:0000256" key="3">
    <source>
        <dbReference type="ARBA" id="ARBA00022692"/>
    </source>
</evidence>
<feature type="transmembrane region" description="Helical" evidence="6">
    <location>
        <begin position="301"/>
        <end position="331"/>
    </location>
</feature>
<evidence type="ECO:0000313" key="8">
    <source>
        <dbReference type="Proteomes" id="UP000245655"/>
    </source>
</evidence>
<evidence type="ECO:0000256" key="2">
    <source>
        <dbReference type="ARBA" id="ARBA00022448"/>
    </source>
</evidence>
<dbReference type="InterPro" id="IPR047218">
    <property type="entry name" value="YocR/YhdH-like"/>
</dbReference>
<dbReference type="GeneID" id="60254706"/>
<evidence type="ECO:0000256" key="1">
    <source>
        <dbReference type="ARBA" id="ARBA00004141"/>
    </source>
</evidence>
<accession>A0A2V2A501</accession>
<keyword evidence="2" id="KW-0813">Transport</keyword>
<name>A0A2V2A501_PSYIM</name>
<keyword evidence="4 6" id="KW-1133">Transmembrane helix</keyword>
<feature type="transmembrane region" description="Helical" evidence="6">
    <location>
        <begin position="93"/>
        <end position="114"/>
    </location>
</feature>
<dbReference type="NCBIfam" id="NF037979">
    <property type="entry name" value="Na_transp"/>
    <property type="match status" value="1"/>
</dbReference>
<keyword evidence="5 6" id="KW-0472">Membrane</keyword>
<feature type="transmembrane region" description="Helical" evidence="6">
    <location>
        <begin position="223"/>
        <end position="249"/>
    </location>
</feature>